<keyword evidence="9" id="KW-0342">GTP-binding</keyword>
<proteinExistence type="predicted"/>
<dbReference type="EMBL" id="CP073041">
    <property type="protein sequence ID" value="UXE62903.1"/>
    <property type="molecule type" value="Genomic_DNA"/>
</dbReference>
<evidence type="ECO:0000256" key="3">
    <source>
        <dbReference type="ARBA" id="ARBA00022614"/>
    </source>
</evidence>
<dbReference type="InterPro" id="IPR003591">
    <property type="entry name" value="Leu-rich_rpt_typical-subtyp"/>
</dbReference>
<keyword evidence="5" id="KW-0677">Repeat</keyword>
<organism evidence="13">
    <name type="scientific">Woronichinia naegeliana WA131</name>
    <dbReference type="NCBI Taxonomy" id="2824559"/>
    <lineage>
        <taxon>Bacteria</taxon>
        <taxon>Bacillati</taxon>
        <taxon>Cyanobacteriota</taxon>
        <taxon>Cyanophyceae</taxon>
        <taxon>Synechococcales</taxon>
        <taxon>Coelosphaeriaceae</taxon>
        <taxon>Woronichinia</taxon>
    </lineage>
</organism>
<dbReference type="Pfam" id="PF25497">
    <property type="entry name" value="COR-B"/>
    <property type="match status" value="1"/>
</dbReference>
<dbReference type="Gene3D" id="1.10.10.2200">
    <property type="match status" value="1"/>
</dbReference>
<evidence type="ECO:0000259" key="12">
    <source>
        <dbReference type="PROSITE" id="PS51424"/>
    </source>
</evidence>
<dbReference type="GO" id="GO:0004674">
    <property type="term" value="F:protein serine/threonine kinase activity"/>
    <property type="evidence" value="ECO:0007669"/>
    <property type="project" value="UniProtKB-KW"/>
</dbReference>
<dbReference type="PANTHER" id="PTHR46652">
    <property type="entry name" value="LEUCINE-RICH REPEAT AND IQ DOMAIN-CONTAINING PROTEIN 1-RELATED"/>
    <property type="match status" value="1"/>
</dbReference>
<evidence type="ECO:0000256" key="10">
    <source>
        <dbReference type="ARBA" id="ARBA00047899"/>
    </source>
</evidence>
<dbReference type="Proteomes" id="UP001065613">
    <property type="component" value="Chromosome"/>
</dbReference>
<dbReference type="SMART" id="SM00364">
    <property type="entry name" value="LRR_BAC"/>
    <property type="match status" value="8"/>
</dbReference>
<dbReference type="Pfam" id="PF16095">
    <property type="entry name" value="COR-A"/>
    <property type="match status" value="1"/>
</dbReference>
<dbReference type="PRINTS" id="PR00019">
    <property type="entry name" value="LEURICHRPT"/>
</dbReference>
<dbReference type="KEGG" id="wna:KA717_09510"/>
<dbReference type="Pfam" id="PF12799">
    <property type="entry name" value="LRR_4"/>
    <property type="match status" value="4"/>
</dbReference>
<keyword evidence="7" id="KW-0418">Kinase</keyword>
<dbReference type="Gene3D" id="3.80.10.10">
    <property type="entry name" value="Ribonuclease Inhibitor"/>
    <property type="match status" value="1"/>
</dbReference>
<dbReference type="Pfam" id="PF08477">
    <property type="entry name" value="Roc"/>
    <property type="match status" value="1"/>
</dbReference>
<dbReference type="SMART" id="SM00369">
    <property type="entry name" value="LRR_TYP"/>
    <property type="match status" value="8"/>
</dbReference>
<dbReference type="PRINTS" id="PR00449">
    <property type="entry name" value="RASTRNSFRMNG"/>
</dbReference>
<evidence type="ECO:0000256" key="7">
    <source>
        <dbReference type="ARBA" id="ARBA00022777"/>
    </source>
</evidence>
<reference evidence="13" key="1">
    <citation type="submission" date="2021-04" db="EMBL/GenBank/DDBJ databases">
        <title>Genome sequence of Woronichinia naegeliana from Washington state freshwater lake bloom.</title>
        <authorList>
            <person name="Dreher T.W."/>
        </authorList>
    </citation>
    <scope>NUCLEOTIDE SEQUENCE</scope>
    <source>
        <strain evidence="13">WA131</strain>
    </source>
</reference>
<dbReference type="Gene3D" id="1.10.10.10">
    <property type="entry name" value="Winged helix-like DNA-binding domain superfamily/Winged helix DNA-binding domain"/>
    <property type="match status" value="1"/>
</dbReference>
<dbReference type="PROSITE" id="PS51450">
    <property type="entry name" value="LRR"/>
    <property type="match status" value="6"/>
</dbReference>
<evidence type="ECO:0000256" key="6">
    <source>
        <dbReference type="ARBA" id="ARBA00022741"/>
    </source>
</evidence>
<gene>
    <name evidence="13" type="ORF">KA717_09510</name>
</gene>
<evidence type="ECO:0000256" key="4">
    <source>
        <dbReference type="ARBA" id="ARBA00022679"/>
    </source>
</evidence>
<evidence type="ECO:0000256" key="5">
    <source>
        <dbReference type="ARBA" id="ARBA00022737"/>
    </source>
</evidence>
<evidence type="ECO:0000313" key="13">
    <source>
        <dbReference type="EMBL" id="UXE62903.1"/>
    </source>
</evidence>
<dbReference type="InterPro" id="IPR036388">
    <property type="entry name" value="WH-like_DNA-bd_sf"/>
</dbReference>
<evidence type="ECO:0000256" key="2">
    <source>
        <dbReference type="ARBA" id="ARBA00022527"/>
    </source>
</evidence>
<name>A0A977KZR5_9CYAN</name>
<dbReference type="InterPro" id="IPR050836">
    <property type="entry name" value="SDS22/Internalin_LRR"/>
</dbReference>
<keyword evidence="8" id="KW-0067">ATP-binding</keyword>
<comment type="catalytic activity">
    <reaction evidence="10">
        <text>L-threonyl-[protein] + ATP = O-phospho-L-threonyl-[protein] + ADP + H(+)</text>
        <dbReference type="Rhea" id="RHEA:46608"/>
        <dbReference type="Rhea" id="RHEA-COMP:11060"/>
        <dbReference type="Rhea" id="RHEA-COMP:11605"/>
        <dbReference type="ChEBI" id="CHEBI:15378"/>
        <dbReference type="ChEBI" id="CHEBI:30013"/>
        <dbReference type="ChEBI" id="CHEBI:30616"/>
        <dbReference type="ChEBI" id="CHEBI:61977"/>
        <dbReference type="ChEBI" id="CHEBI:456216"/>
        <dbReference type="EC" id="2.7.11.1"/>
    </reaction>
</comment>
<dbReference type="PROSITE" id="PS51424">
    <property type="entry name" value="ROC"/>
    <property type="match status" value="1"/>
</dbReference>
<sequence>MGLIRNELTDFSFLKELTALTSLDLSSNELTDVSFLKELTRLTSLDLNSNELTDVSFLKELIGLTSLDLSSNELTEVSFLKELTALTSLNLGFNRLTDVSFLKELTALTSLDLSFNQLTDVSFLKELTALTSLVLWNNELTDVSFLKDLTVLTFLRLGGNELTDVSFLKELTRLTSLDLRNNQIPEIPRWLTEKGLEIEIDDGFANGCINLCDNPIENPPIQIVRQGNEAIRNYYDQIAAQGEDYLYAAKMLIVGEGEAGKTTLAHKIADPDCPLPHIDDRTRGITIHPHLFTTRAKDSSENREFQLNVWDFGGQEMYHATHRFFLSRRSLYVLVADNRKDNTDFNYWLNIIELFAGKSPIIILLNEKDDVQRNINQSEMRSRYPESIKEVVKLNFKTAEETDPNKRQIRLKKIHELINQIEHHAAHLPHIGEPVPAHWVDVKQAVETDERNHIYRQDFDQICHQLEITADQDIDTLLGYFHDLGIVLNFADSSFLKDRVILKPAWATNAIYRLFDNDEIKAKVGRFTRTDCIELWQEKQYQYMHDVLIELMKNFHLVYQIKNTENLVAPQMLPDNTPDYNWEESNNSLMQFRYDFFMPKGILWQFIVNLYRYIENHDWVWRNGVILKRGNSRAEIIENLFERRIYIRLSGKSIAELRAIITDELDTISQSYYSLKYEKMVPCKCSICQLESEPHFFKYSVLKKRQESGKRNTIECEISEEDVSIRLLLEGFDLKPPKEEASVNHSPHISSVPPKKTMKTIRIFLASSAELKDDREQFEIFINRKNKEYIKKEIFLELVLWEDFLDAMSVTRLQDEYNKAIAECDIFVSLFHTKVGKYTEEEFSTAFATFKENNKPFIYTYFKDTPINMSKITSEILSLLNFREKLKELGHFQTIYADINDLKHQFDQQLIKLNPHFDD</sequence>
<dbReference type="InterPro" id="IPR020859">
    <property type="entry name" value="ROC"/>
</dbReference>
<dbReference type="Gene3D" id="3.40.50.300">
    <property type="entry name" value="P-loop containing nucleotide triphosphate hydrolases"/>
    <property type="match status" value="1"/>
</dbReference>
<feature type="domain" description="Roc" evidence="12">
    <location>
        <begin position="242"/>
        <end position="428"/>
    </location>
</feature>
<dbReference type="SUPFAM" id="SSF52058">
    <property type="entry name" value="L domain-like"/>
    <property type="match status" value="1"/>
</dbReference>
<protein>
    <recommendedName>
        <fullName evidence="1">non-specific serine/threonine protein kinase</fullName>
        <ecNumber evidence="1">2.7.11.1</ecNumber>
    </recommendedName>
</protein>
<evidence type="ECO:0000256" key="9">
    <source>
        <dbReference type="ARBA" id="ARBA00023134"/>
    </source>
</evidence>
<dbReference type="SMART" id="SM00365">
    <property type="entry name" value="LRR_SD22"/>
    <property type="match status" value="6"/>
</dbReference>
<dbReference type="SUPFAM" id="SSF52540">
    <property type="entry name" value="P-loop containing nucleoside triphosphate hydrolases"/>
    <property type="match status" value="1"/>
</dbReference>
<evidence type="ECO:0000256" key="11">
    <source>
        <dbReference type="ARBA" id="ARBA00048679"/>
    </source>
</evidence>
<dbReference type="InterPro" id="IPR027417">
    <property type="entry name" value="P-loop_NTPase"/>
</dbReference>
<keyword evidence="3" id="KW-0433">Leucine-rich repeat</keyword>
<dbReference type="InterPro" id="IPR001611">
    <property type="entry name" value="Leu-rich_rpt"/>
</dbReference>
<dbReference type="InterPro" id="IPR025875">
    <property type="entry name" value="Leu-rich_rpt_4"/>
</dbReference>
<dbReference type="EC" id="2.7.11.1" evidence="1"/>
<evidence type="ECO:0000256" key="8">
    <source>
        <dbReference type="ARBA" id="ARBA00022840"/>
    </source>
</evidence>
<comment type="catalytic activity">
    <reaction evidence="11">
        <text>L-seryl-[protein] + ATP = O-phospho-L-seryl-[protein] + ADP + H(+)</text>
        <dbReference type="Rhea" id="RHEA:17989"/>
        <dbReference type="Rhea" id="RHEA-COMP:9863"/>
        <dbReference type="Rhea" id="RHEA-COMP:11604"/>
        <dbReference type="ChEBI" id="CHEBI:15378"/>
        <dbReference type="ChEBI" id="CHEBI:29999"/>
        <dbReference type="ChEBI" id="CHEBI:30616"/>
        <dbReference type="ChEBI" id="CHEBI:83421"/>
        <dbReference type="ChEBI" id="CHEBI:456216"/>
        <dbReference type="EC" id="2.7.11.1"/>
    </reaction>
</comment>
<keyword evidence="6" id="KW-0547">Nucleotide-binding</keyword>
<dbReference type="InterPro" id="IPR032171">
    <property type="entry name" value="COR-A"/>
</dbReference>
<evidence type="ECO:0000256" key="1">
    <source>
        <dbReference type="ARBA" id="ARBA00012513"/>
    </source>
</evidence>
<dbReference type="Gene3D" id="3.30.310.200">
    <property type="match status" value="1"/>
</dbReference>
<dbReference type="AlphaFoldDB" id="A0A977KZR5"/>
<dbReference type="PANTHER" id="PTHR46652:SF3">
    <property type="entry name" value="LEUCINE-RICH REPEAT-CONTAINING PROTEIN 9"/>
    <property type="match status" value="1"/>
</dbReference>
<dbReference type="GO" id="GO:0005524">
    <property type="term" value="F:ATP binding"/>
    <property type="evidence" value="ECO:0007669"/>
    <property type="project" value="UniProtKB-KW"/>
</dbReference>
<accession>A0A977KZR5</accession>
<dbReference type="InterPro" id="IPR057263">
    <property type="entry name" value="COR-B"/>
</dbReference>
<keyword evidence="4" id="KW-0808">Transferase</keyword>
<keyword evidence="2" id="KW-0723">Serine/threonine-protein kinase</keyword>
<dbReference type="InterPro" id="IPR032675">
    <property type="entry name" value="LRR_dom_sf"/>
</dbReference>